<dbReference type="EMBL" id="FRDH01000003">
    <property type="protein sequence ID" value="SHN50529.1"/>
    <property type="molecule type" value="Genomic_DNA"/>
</dbReference>
<evidence type="ECO:0000256" key="1">
    <source>
        <dbReference type="ARBA" id="ARBA00023125"/>
    </source>
</evidence>
<dbReference type="SUPFAM" id="SSF46689">
    <property type="entry name" value="Homeodomain-like"/>
    <property type="match status" value="1"/>
</dbReference>
<evidence type="ECO:0000259" key="3">
    <source>
        <dbReference type="PROSITE" id="PS50977"/>
    </source>
</evidence>
<dbReference type="InterPro" id="IPR050109">
    <property type="entry name" value="HTH-type_TetR-like_transc_reg"/>
</dbReference>
<dbReference type="RefSeq" id="WP_071176831.1">
    <property type="nucleotide sequence ID" value="NZ_FRDH01000003.1"/>
</dbReference>
<dbReference type="PANTHER" id="PTHR30055:SF226">
    <property type="entry name" value="HTH-TYPE TRANSCRIPTIONAL REGULATOR PKSA"/>
    <property type="match status" value="1"/>
</dbReference>
<dbReference type="Gene3D" id="1.10.357.10">
    <property type="entry name" value="Tetracycline Repressor, domain 2"/>
    <property type="match status" value="1"/>
</dbReference>
<dbReference type="Pfam" id="PF00440">
    <property type="entry name" value="TetR_N"/>
    <property type="match status" value="1"/>
</dbReference>
<evidence type="ECO:0000256" key="2">
    <source>
        <dbReference type="PROSITE-ProRule" id="PRU00335"/>
    </source>
</evidence>
<reference evidence="4 5" key="1">
    <citation type="submission" date="2016-12" db="EMBL/GenBank/DDBJ databases">
        <authorList>
            <person name="Song W.-J."/>
            <person name="Kurnit D.M."/>
        </authorList>
    </citation>
    <scope>NUCLEOTIDE SEQUENCE [LARGE SCALE GENOMIC DNA]</scope>
    <source>
        <strain evidence="4 5">DSM 14810</strain>
    </source>
</reference>
<dbReference type="InterPro" id="IPR036271">
    <property type="entry name" value="Tet_transcr_reg_TetR-rel_C_sf"/>
</dbReference>
<dbReference type="InterPro" id="IPR001647">
    <property type="entry name" value="HTH_TetR"/>
</dbReference>
<dbReference type="Proteomes" id="UP000184097">
    <property type="component" value="Unassembled WGS sequence"/>
</dbReference>
<accession>A0A1M7RW47</accession>
<dbReference type="PANTHER" id="PTHR30055">
    <property type="entry name" value="HTH-TYPE TRANSCRIPTIONAL REGULATOR RUTR"/>
    <property type="match status" value="1"/>
</dbReference>
<dbReference type="PROSITE" id="PS01081">
    <property type="entry name" value="HTH_TETR_1"/>
    <property type="match status" value="1"/>
</dbReference>
<keyword evidence="1 2" id="KW-0238">DNA-binding</keyword>
<feature type="DNA-binding region" description="H-T-H motif" evidence="2">
    <location>
        <begin position="33"/>
        <end position="52"/>
    </location>
</feature>
<sequence length="200" mass="23509">MNERFFELKKEKQDRMINAALYVFAERGYYHASTDEIVKAANISKGLLFHYFGSKIGLYAFLYDYATRFATLELTQNVDKDENGYFELFKQIVSAKANAMAQYPYIYLFLKKAEEETYPEALAQISERRDKYRRIMEALKERADITVLPPHFDYDRLGDILEYTIDGLLTENVKGENFRADLFLEEAEEYVDMIQKMVLA</sequence>
<dbReference type="GO" id="GO:0000976">
    <property type="term" value="F:transcription cis-regulatory region binding"/>
    <property type="evidence" value="ECO:0007669"/>
    <property type="project" value="TreeGrafter"/>
</dbReference>
<proteinExistence type="predicted"/>
<dbReference type="PRINTS" id="PR00455">
    <property type="entry name" value="HTHTETR"/>
</dbReference>
<dbReference type="InterPro" id="IPR009057">
    <property type="entry name" value="Homeodomain-like_sf"/>
</dbReference>
<name>A0A1M7RW47_9FIRM</name>
<feature type="domain" description="HTH tetR-type" evidence="3">
    <location>
        <begin position="10"/>
        <end position="70"/>
    </location>
</feature>
<dbReference type="SUPFAM" id="SSF48498">
    <property type="entry name" value="Tetracyclin repressor-like, C-terminal domain"/>
    <property type="match status" value="1"/>
</dbReference>
<dbReference type="AlphaFoldDB" id="A0A1M7RW47"/>
<dbReference type="InterPro" id="IPR023772">
    <property type="entry name" value="DNA-bd_HTH_TetR-type_CS"/>
</dbReference>
<gene>
    <name evidence="4" type="ORF">SAMN02745247_00526</name>
</gene>
<organism evidence="4 5">
    <name type="scientific">Butyrivibrio hungatei DSM 14810</name>
    <dbReference type="NCBI Taxonomy" id="1121132"/>
    <lineage>
        <taxon>Bacteria</taxon>
        <taxon>Bacillati</taxon>
        <taxon>Bacillota</taxon>
        <taxon>Clostridia</taxon>
        <taxon>Lachnospirales</taxon>
        <taxon>Lachnospiraceae</taxon>
        <taxon>Butyrivibrio</taxon>
    </lineage>
</organism>
<evidence type="ECO:0000313" key="5">
    <source>
        <dbReference type="Proteomes" id="UP000184097"/>
    </source>
</evidence>
<dbReference type="PROSITE" id="PS50977">
    <property type="entry name" value="HTH_TETR_2"/>
    <property type="match status" value="1"/>
</dbReference>
<evidence type="ECO:0000313" key="4">
    <source>
        <dbReference type="EMBL" id="SHN50529.1"/>
    </source>
</evidence>
<dbReference type="GO" id="GO:0003700">
    <property type="term" value="F:DNA-binding transcription factor activity"/>
    <property type="evidence" value="ECO:0007669"/>
    <property type="project" value="TreeGrafter"/>
</dbReference>
<protein>
    <submittedName>
        <fullName evidence="4">Transcriptional regulator, TetR family</fullName>
    </submittedName>
</protein>